<comment type="caution">
    <text evidence="4">The sequence shown here is derived from an EMBL/GenBank/DDBJ whole genome shotgun (WGS) entry which is preliminary data.</text>
</comment>
<feature type="repeat" description="ANK" evidence="1">
    <location>
        <begin position="81"/>
        <end position="113"/>
    </location>
</feature>
<dbReference type="InterPro" id="IPR036249">
    <property type="entry name" value="Thioredoxin-like_sf"/>
</dbReference>
<feature type="domain" description="Thioredoxin" evidence="3">
    <location>
        <begin position="305"/>
        <end position="436"/>
    </location>
</feature>
<gene>
    <name evidence="4" type="ORF">SCF082_LOCUS21372</name>
</gene>
<evidence type="ECO:0000256" key="1">
    <source>
        <dbReference type="PROSITE-ProRule" id="PRU00023"/>
    </source>
</evidence>
<feature type="region of interest" description="Disordered" evidence="2">
    <location>
        <begin position="148"/>
        <end position="171"/>
    </location>
</feature>
<organism evidence="4 5">
    <name type="scientific">Durusdinium trenchii</name>
    <dbReference type="NCBI Taxonomy" id="1381693"/>
    <lineage>
        <taxon>Eukaryota</taxon>
        <taxon>Sar</taxon>
        <taxon>Alveolata</taxon>
        <taxon>Dinophyceae</taxon>
        <taxon>Suessiales</taxon>
        <taxon>Symbiodiniaceae</taxon>
        <taxon>Durusdinium</taxon>
    </lineage>
</organism>
<dbReference type="SUPFAM" id="SSF52833">
    <property type="entry name" value="Thioredoxin-like"/>
    <property type="match status" value="2"/>
</dbReference>
<dbReference type="SUPFAM" id="SSF48403">
    <property type="entry name" value="Ankyrin repeat"/>
    <property type="match status" value="1"/>
</dbReference>
<evidence type="ECO:0000313" key="4">
    <source>
        <dbReference type="EMBL" id="CAK9035627.1"/>
    </source>
</evidence>
<dbReference type="PANTHER" id="PTHR13887">
    <property type="entry name" value="GLUTATHIONE S-TRANSFERASE KAPPA"/>
    <property type="match status" value="1"/>
</dbReference>
<dbReference type="InterPro" id="IPR013766">
    <property type="entry name" value="Thioredoxin_domain"/>
</dbReference>
<accession>A0ABP0LA49</accession>
<dbReference type="Gene3D" id="3.40.30.10">
    <property type="entry name" value="Glutaredoxin"/>
    <property type="match status" value="2"/>
</dbReference>
<keyword evidence="1" id="KW-0040">ANK repeat</keyword>
<dbReference type="PROSITE" id="PS51352">
    <property type="entry name" value="THIOREDOXIN_2"/>
    <property type="match status" value="1"/>
</dbReference>
<dbReference type="EMBL" id="CAXAMM010015147">
    <property type="protein sequence ID" value="CAK9035627.1"/>
    <property type="molecule type" value="Genomic_DNA"/>
</dbReference>
<dbReference type="PANTHER" id="PTHR13887:SF41">
    <property type="entry name" value="THIOREDOXIN SUPERFAMILY PROTEIN"/>
    <property type="match status" value="1"/>
</dbReference>
<evidence type="ECO:0000256" key="2">
    <source>
        <dbReference type="SAM" id="MobiDB-lite"/>
    </source>
</evidence>
<dbReference type="InterPro" id="IPR001853">
    <property type="entry name" value="DSBA-like_thioredoxin_dom"/>
</dbReference>
<keyword evidence="5" id="KW-1185">Reference proteome</keyword>
<dbReference type="Gene3D" id="1.25.40.20">
    <property type="entry name" value="Ankyrin repeat-containing domain"/>
    <property type="match status" value="1"/>
</dbReference>
<proteinExistence type="predicted"/>
<evidence type="ECO:0000259" key="3">
    <source>
        <dbReference type="PROSITE" id="PS51352"/>
    </source>
</evidence>
<dbReference type="Proteomes" id="UP001642464">
    <property type="component" value="Unassembled WGS sequence"/>
</dbReference>
<dbReference type="CDD" id="cd02961">
    <property type="entry name" value="PDI_a_family"/>
    <property type="match status" value="1"/>
</dbReference>
<name>A0ABP0LA49_9DINO</name>
<dbReference type="InterPro" id="IPR002110">
    <property type="entry name" value="Ankyrin_rpt"/>
</dbReference>
<sequence>MRWSGVSERLSVQSEKSKPQGPPRQGRQASQTSMDSVEEILNQTRRRSMEYRDSQVDIFLKENGFREVNAPRPGLCLCGQERIYPIHLAAVKGNHQVLLMLLSANADPLQESSRGRTPFHFAKHANKDGSHKGVLELLQQLTFSRTRSFTDMETPSQEHEEGADEEAPAQNTLGNLDTLLAEEVQKEVDSQLIFEFPKGSVVGQSQRSCVLVAGLWRLPIYQPRNLTSLVHESREGWVTLSAEMTGGPRFFSQVADGEVEALSAANARRCGVEPFPEDGLVFFQQESELVANRACEKDVHSLCKAPEGFLNLNENMLEALETKESLKKDLWLVVSYTPWCSPCRDFLDYLSAFVGKNLPSQSRMHLAAVNCHDRQKLCDSLGLIGHPMLSTFGGKGIEKILDAWSFRQAAPEWRKDRWTFPSNVSLLLEILPEEFKLKKPRNCTPSRRCSSLETPMLSGLESVGQDGQFGPRRASTWIVADALQGLMECLDFSTPFITLRQVSAVEAFLAMVDQGLAKQLPDLNLNVKEHLSHPINTLQRFLQKVLRQGASLGGRYAVCQSEWGAEVKSFKQQVDTTRELLLLPHRAQVNETRHCDGSCRAWTLLHGLSVWGASSIEAREFLHALSEMLEIPASPLAHAISDEDCAANMSWMVEALATDRLEVLRERPWLMQKRAFNIYLATWVEVQHCLPLEPKVESTASGLLSYRFALQTATRCSEVDFEVRWLPFQLDPAASEKAYAKKFGKGKEEVKQMGAWMKSKFDAAELPYNFTESALVSNTFDAHRVLTAAYKHGGAAAQDKAAEALFHSYFAKEKAPNDPEELKEAAKAAGLDATALRRGQQIGHRGRTIERLRVPLTLVSYIYNQL</sequence>
<evidence type="ECO:0000313" key="5">
    <source>
        <dbReference type="Proteomes" id="UP001642464"/>
    </source>
</evidence>
<protein>
    <submittedName>
        <fullName evidence="4">DSBA domain-containing protein</fullName>
    </submittedName>
</protein>
<reference evidence="4 5" key="1">
    <citation type="submission" date="2024-02" db="EMBL/GenBank/DDBJ databases">
        <authorList>
            <person name="Chen Y."/>
            <person name="Shah S."/>
            <person name="Dougan E. K."/>
            <person name="Thang M."/>
            <person name="Chan C."/>
        </authorList>
    </citation>
    <scope>NUCLEOTIDE SEQUENCE [LARGE SCALE GENOMIC DNA]</scope>
</reference>
<dbReference type="InterPro" id="IPR036770">
    <property type="entry name" value="Ankyrin_rpt-contain_sf"/>
</dbReference>
<dbReference type="Pfam" id="PF01323">
    <property type="entry name" value="DSBA"/>
    <property type="match status" value="1"/>
</dbReference>
<feature type="region of interest" description="Disordered" evidence="2">
    <location>
        <begin position="1"/>
        <end position="36"/>
    </location>
</feature>
<dbReference type="PROSITE" id="PS50088">
    <property type="entry name" value="ANK_REPEAT"/>
    <property type="match status" value="1"/>
</dbReference>